<proteinExistence type="predicted"/>
<keyword evidence="1" id="KW-1133">Transmembrane helix</keyword>
<evidence type="ECO:0000313" key="2">
    <source>
        <dbReference type="EMBL" id="KNC33630.1"/>
    </source>
</evidence>
<sequence>MTCWSNWLLRLVLCHGILLGFTTIYVDVKRRIVNTYVMLQCEQIEPPLASIYFQLSILLQRVNLAYGPAIFIILLTLLLTKSLTGYTIIILFKLLINEEFTFEYILLFNYSVESICLGRLILQLNINICVFAGSVSCIACGPAALVAAAAAAAASAAAA</sequence>
<evidence type="ECO:0000256" key="1">
    <source>
        <dbReference type="SAM" id="Phobius"/>
    </source>
</evidence>
<feature type="transmembrane region" description="Helical" evidence="1">
    <location>
        <begin position="7"/>
        <end position="26"/>
    </location>
</feature>
<feature type="transmembrane region" description="Helical" evidence="1">
    <location>
        <begin position="69"/>
        <end position="92"/>
    </location>
</feature>
<reference evidence="2 3" key="1">
    <citation type="journal article" date="2015" name="Nat. Commun.">
        <title>Lucilia cuprina genome unlocks parasitic fly biology to underpin future interventions.</title>
        <authorList>
            <person name="Anstead C.A."/>
            <person name="Korhonen P.K."/>
            <person name="Young N.D."/>
            <person name="Hall R.S."/>
            <person name="Jex A.R."/>
            <person name="Murali S.C."/>
            <person name="Hughes D.S."/>
            <person name="Lee S.F."/>
            <person name="Perry T."/>
            <person name="Stroehlein A.J."/>
            <person name="Ansell B.R."/>
            <person name="Breugelmans B."/>
            <person name="Hofmann A."/>
            <person name="Qu J."/>
            <person name="Dugan S."/>
            <person name="Lee S.L."/>
            <person name="Chao H."/>
            <person name="Dinh H."/>
            <person name="Han Y."/>
            <person name="Doddapaneni H.V."/>
            <person name="Worley K.C."/>
            <person name="Muzny D.M."/>
            <person name="Ioannidis P."/>
            <person name="Waterhouse R.M."/>
            <person name="Zdobnov E.M."/>
            <person name="James P.J."/>
            <person name="Bagnall N.H."/>
            <person name="Kotze A.C."/>
            <person name="Gibbs R.A."/>
            <person name="Richards S."/>
            <person name="Batterham P."/>
            <person name="Gasser R.B."/>
        </authorList>
    </citation>
    <scope>NUCLEOTIDE SEQUENCE [LARGE SCALE GENOMIC DNA]</scope>
    <source>
        <strain evidence="2 3">LS</strain>
        <tissue evidence="2">Full body</tissue>
    </source>
</reference>
<protein>
    <submittedName>
        <fullName evidence="2">Uncharacterized protein</fullName>
    </submittedName>
</protein>
<feature type="transmembrane region" description="Helical" evidence="1">
    <location>
        <begin position="128"/>
        <end position="154"/>
    </location>
</feature>
<gene>
    <name evidence="2" type="ORF">FF38_08762</name>
</gene>
<dbReference type="AlphaFoldDB" id="A0A0L0CMV2"/>
<accession>A0A0L0CMV2</accession>
<organism evidence="2 3">
    <name type="scientific">Lucilia cuprina</name>
    <name type="common">Green bottle fly</name>
    <name type="synonym">Australian sheep blowfly</name>
    <dbReference type="NCBI Taxonomy" id="7375"/>
    <lineage>
        <taxon>Eukaryota</taxon>
        <taxon>Metazoa</taxon>
        <taxon>Ecdysozoa</taxon>
        <taxon>Arthropoda</taxon>
        <taxon>Hexapoda</taxon>
        <taxon>Insecta</taxon>
        <taxon>Pterygota</taxon>
        <taxon>Neoptera</taxon>
        <taxon>Endopterygota</taxon>
        <taxon>Diptera</taxon>
        <taxon>Brachycera</taxon>
        <taxon>Muscomorpha</taxon>
        <taxon>Oestroidea</taxon>
        <taxon>Calliphoridae</taxon>
        <taxon>Luciliinae</taxon>
        <taxon>Lucilia</taxon>
    </lineage>
</organism>
<evidence type="ECO:0000313" key="3">
    <source>
        <dbReference type="Proteomes" id="UP000037069"/>
    </source>
</evidence>
<keyword evidence="1" id="KW-0812">Transmembrane</keyword>
<dbReference type="Proteomes" id="UP000037069">
    <property type="component" value="Unassembled WGS sequence"/>
</dbReference>
<dbReference type="EMBL" id="JRES01000171">
    <property type="protein sequence ID" value="KNC33630.1"/>
    <property type="molecule type" value="Genomic_DNA"/>
</dbReference>
<keyword evidence="1" id="KW-0472">Membrane</keyword>
<comment type="caution">
    <text evidence="2">The sequence shown here is derived from an EMBL/GenBank/DDBJ whole genome shotgun (WGS) entry which is preliminary data.</text>
</comment>
<keyword evidence="3" id="KW-1185">Reference proteome</keyword>
<name>A0A0L0CMV2_LUCCU</name>